<gene>
    <name evidence="1" type="ORF">M9Y10_009139</name>
</gene>
<accession>A0ABR2J2L8</accession>
<evidence type="ECO:0000313" key="2">
    <source>
        <dbReference type="Proteomes" id="UP001470230"/>
    </source>
</evidence>
<evidence type="ECO:0000313" key="1">
    <source>
        <dbReference type="EMBL" id="KAK8871225.1"/>
    </source>
</evidence>
<evidence type="ECO:0008006" key="3">
    <source>
        <dbReference type="Google" id="ProtNLM"/>
    </source>
</evidence>
<name>A0ABR2J2L8_9EUKA</name>
<reference evidence="1 2" key="1">
    <citation type="submission" date="2024-04" db="EMBL/GenBank/DDBJ databases">
        <title>Tritrichomonas musculus Genome.</title>
        <authorList>
            <person name="Alves-Ferreira E."/>
            <person name="Grigg M."/>
            <person name="Lorenzi H."/>
            <person name="Galac M."/>
        </authorList>
    </citation>
    <scope>NUCLEOTIDE SEQUENCE [LARGE SCALE GENOMIC DNA]</scope>
    <source>
        <strain evidence="1 2">EAF2021</strain>
    </source>
</reference>
<keyword evidence="2" id="KW-1185">Reference proteome</keyword>
<dbReference type="EMBL" id="JAPFFF010000014">
    <property type="protein sequence ID" value="KAK8871225.1"/>
    <property type="molecule type" value="Genomic_DNA"/>
</dbReference>
<organism evidence="1 2">
    <name type="scientific">Tritrichomonas musculus</name>
    <dbReference type="NCBI Taxonomy" id="1915356"/>
    <lineage>
        <taxon>Eukaryota</taxon>
        <taxon>Metamonada</taxon>
        <taxon>Parabasalia</taxon>
        <taxon>Tritrichomonadida</taxon>
        <taxon>Tritrichomonadidae</taxon>
        <taxon>Tritrichomonas</taxon>
    </lineage>
</organism>
<dbReference type="Proteomes" id="UP001470230">
    <property type="component" value="Unassembled WGS sequence"/>
</dbReference>
<proteinExistence type="predicted"/>
<protein>
    <recommendedName>
        <fullName evidence="3">SPIN90/Ldb17 leucine-rich domain-containing protein</fullName>
    </recommendedName>
</protein>
<comment type="caution">
    <text evidence="1">The sequence shown here is derived from an EMBL/GenBank/DDBJ whole genome shotgun (WGS) entry which is preliminary data.</text>
</comment>
<sequence length="502" mass="59150">MLSFKDETINNNSYISDLPRYQDNQEGKPNGSSNFNSPQLFSLLNDFYFNLEQNDFEPLAKCIETINNLIKSSDEICILKIQEFDRMKNTSFIDTVFQMVINPPFLDHKLLYLTLLAYLFSIKTSKVTEQVIHNFEYIQFLNTVLFQLNYNETIATILHLILFITEHLTTLKVRFCKIFPVFNFERILFLYNTFNQKPIQYTIIQIASKLCINLGYGEFYLQLIDFLIENYDLNYDPIFLFEVLNQFIEKNTKYAFDDFEKNGFLFGKEGKRSVYDFLSPESFKYLGPNIITNYYYQYSYNTLKFLNNCMKVKEELKNEILNNLPIDDICVLIFNQFSSNDLVCLALKMLILDFHSNEEQKNFIFKIFYDRIESSQKVCQMFVDGNFKLRYRLLTMINLTVQSLLYQNDVKVVEKFLDKSFIQVVADMLLIDDEKLSSLVIQFLNIVISKARKLGNRELIECISVDWVVEALNNFIYNEKTQNEELVKSAENILAIIIQAGN</sequence>